<sequence length="321" mass="35562">MTESLHLPFTISRHLRLLLSTDRGHNVARAVLASVRPGDHVLDAGTGTGLLALLAARAGAERVTAVDREHLDLAREIAAENGVPADAITFVEADLDLRPFPDLGIVRNVDLLLAFIYGNHPLTDEARARMVFELRRRYGTPDCTVVPNGIRHRARGCDRLDWDLRSEQSDLDEGARTLQDCYGLDFGALVERAKAEVPFWRTRPVNPIGAEWRPEGTMSTLRFPREDLRLLTEPADFGSFDYAADDFTPLPPEVTLHAAAAGRMSGIVWTQDLMWAGRVLWSTESYSPLAEPVNVTAGDKVTVETADTWRRTNTVTVKKAD</sequence>
<feature type="domain" description="Methyltransferase" evidence="1">
    <location>
        <begin position="41"/>
        <end position="136"/>
    </location>
</feature>
<comment type="caution">
    <text evidence="2">The sequence shown here is derived from an EMBL/GenBank/DDBJ whole genome shotgun (WGS) entry which is preliminary data.</text>
</comment>
<gene>
    <name evidence="2" type="ORF">B0I28_105341</name>
</gene>
<dbReference type="PANTHER" id="PTHR11006:SF4">
    <property type="entry name" value="PROTEIN ARGININE N-METHYLTRANSFERASE 7"/>
    <property type="match status" value="1"/>
</dbReference>
<proteinExistence type="predicted"/>
<dbReference type="GO" id="GO:0032259">
    <property type="term" value="P:methylation"/>
    <property type="evidence" value="ECO:0007669"/>
    <property type="project" value="UniProtKB-KW"/>
</dbReference>
<dbReference type="Gene3D" id="3.40.50.150">
    <property type="entry name" value="Vaccinia Virus protein VP39"/>
    <property type="match status" value="1"/>
</dbReference>
<dbReference type="AlphaFoldDB" id="A0A2T0UL58"/>
<dbReference type="OrthoDB" id="4772897at2"/>
<dbReference type="GO" id="GO:0016274">
    <property type="term" value="F:protein-arginine N-methyltransferase activity"/>
    <property type="evidence" value="ECO:0007669"/>
    <property type="project" value="InterPro"/>
</dbReference>
<evidence type="ECO:0000259" key="1">
    <source>
        <dbReference type="Pfam" id="PF13649"/>
    </source>
</evidence>
<name>A0A2T0UL58_9ACTN</name>
<keyword evidence="2" id="KW-0808">Transferase</keyword>
<evidence type="ECO:0000313" key="3">
    <source>
        <dbReference type="Proteomes" id="UP000238176"/>
    </source>
</evidence>
<dbReference type="Pfam" id="PF13649">
    <property type="entry name" value="Methyltransf_25"/>
    <property type="match status" value="1"/>
</dbReference>
<dbReference type="InterPro" id="IPR029063">
    <property type="entry name" value="SAM-dependent_MTases_sf"/>
</dbReference>
<dbReference type="SUPFAM" id="SSF53335">
    <property type="entry name" value="S-adenosyl-L-methionine-dependent methyltransferases"/>
    <property type="match status" value="1"/>
</dbReference>
<keyword evidence="2" id="KW-0489">Methyltransferase</keyword>
<dbReference type="GO" id="GO:0042054">
    <property type="term" value="F:histone methyltransferase activity"/>
    <property type="evidence" value="ECO:0007669"/>
    <property type="project" value="TreeGrafter"/>
</dbReference>
<protein>
    <submittedName>
        <fullName evidence="2">Methyltransferase family protein</fullName>
    </submittedName>
</protein>
<dbReference type="PANTHER" id="PTHR11006">
    <property type="entry name" value="PROTEIN ARGININE N-METHYLTRANSFERASE"/>
    <property type="match status" value="1"/>
</dbReference>
<dbReference type="EMBL" id="PVTJ01000005">
    <property type="protein sequence ID" value="PRY58626.1"/>
    <property type="molecule type" value="Genomic_DNA"/>
</dbReference>
<dbReference type="RefSeq" id="WP_106364689.1">
    <property type="nucleotide sequence ID" value="NZ_PVTJ01000005.1"/>
</dbReference>
<reference evidence="2 3" key="1">
    <citation type="submission" date="2018-03" db="EMBL/GenBank/DDBJ databases">
        <title>Genomic Encyclopedia of Type Strains, Phase III (KMG-III): the genomes of soil and plant-associated and newly described type strains.</title>
        <authorList>
            <person name="Whitman W."/>
        </authorList>
    </citation>
    <scope>NUCLEOTIDE SEQUENCE [LARGE SCALE GENOMIC DNA]</scope>
    <source>
        <strain evidence="2 3">CGMCC 4.7067</strain>
    </source>
</reference>
<organism evidence="2 3">
    <name type="scientific">Glycomyces artemisiae</name>
    <dbReference type="NCBI Taxonomy" id="1076443"/>
    <lineage>
        <taxon>Bacteria</taxon>
        <taxon>Bacillati</taxon>
        <taxon>Actinomycetota</taxon>
        <taxon>Actinomycetes</taxon>
        <taxon>Glycomycetales</taxon>
        <taxon>Glycomycetaceae</taxon>
        <taxon>Glycomyces</taxon>
    </lineage>
</organism>
<dbReference type="InterPro" id="IPR025799">
    <property type="entry name" value="Arg_MeTrfase"/>
</dbReference>
<accession>A0A2T0UL58</accession>
<evidence type="ECO:0000313" key="2">
    <source>
        <dbReference type="EMBL" id="PRY58626.1"/>
    </source>
</evidence>
<dbReference type="InterPro" id="IPR041698">
    <property type="entry name" value="Methyltransf_25"/>
</dbReference>
<keyword evidence="3" id="KW-1185">Reference proteome</keyword>
<dbReference type="Proteomes" id="UP000238176">
    <property type="component" value="Unassembled WGS sequence"/>
</dbReference>